<proteinExistence type="predicted"/>
<comment type="caution">
    <text evidence="1">The sequence shown here is derived from an EMBL/GenBank/DDBJ whole genome shotgun (WGS) entry which is preliminary data.</text>
</comment>
<evidence type="ECO:0000313" key="1">
    <source>
        <dbReference type="EMBL" id="CAE8677511.1"/>
    </source>
</evidence>
<reference evidence="1" key="1">
    <citation type="submission" date="2021-02" db="EMBL/GenBank/DDBJ databases">
        <authorList>
            <person name="Dougan E. K."/>
            <person name="Rhodes N."/>
            <person name="Thang M."/>
            <person name="Chan C."/>
        </authorList>
    </citation>
    <scope>NUCLEOTIDE SEQUENCE</scope>
</reference>
<dbReference type="EMBL" id="CAJNNW010025509">
    <property type="protein sequence ID" value="CAE8677511.1"/>
    <property type="molecule type" value="Genomic_DNA"/>
</dbReference>
<organism evidence="1 2">
    <name type="scientific">Polarella glacialis</name>
    <name type="common">Dinoflagellate</name>
    <dbReference type="NCBI Taxonomy" id="89957"/>
    <lineage>
        <taxon>Eukaryota</taxon>
        <taxon>Sar</taxon>
        <taxon>Alveolata</taxon>
        <taxon>Dinophyceae</taxon>
        <taxon>Suessiales</taxon>
        <taxon>Suessiaceae</taxon>
        <taxon>Polarella</taxon>
    </lineage>
</organism>
<protein>
    <submittedName>
        <fullName evidence="1">Uncharacterized protein</fullName>
    </submittedName>
</protein>
<evidence type="ECO:0000313" key="2">
    <source>
        <dbReference type="Proteomes" id="UP000626109"/>
    </source>
</evidence>
<sequence length="403" mass="45202">MQPLFRKSTKNISCTKLLHWISFAKGCIRCVFELPASKFRHILESADGATSSTYLGNKLSQISPQRRGAILESVSRAVYAEAFPAAIVCDAAPGLDVIGRRRSPGQADYDWLCDGSRVECKSGQLVWQDSSQSWLVSFFNIKLDSLDDLILTMYTPNKLHVIRHDLKLGLSTVGVRGRHMIRLHGRRSNTRWEDAATTILDKLSSPGNRCQILAELDNNNDKVIDAIKANSTKASVLTESAFRGVPLTSMISSRRALRIQMIVQEVDRIMHPFSTVTATEYGAKFDWWRDDIRVECKYAQLLWNKTLRTWRCLFSGIKFAFPGVRSSAHFDDLLLAMYSPRGIDIFRHTNEFGLSTTGSFTAHRGLDIVVSGPRHQEDVLLALEVATAKLEAGGCKRLATVHW</sequence>
<dbReference type="AlphaFoldDB" id="A0A813JHN4"/>
<accession>A0A813JHN4</accession>
<gene>
    <name evidence="1" type="ORF">PGLA2088_LOCUS20353</name>
</gene>
<dbReference type="Proteomes" id="UP000626109">
    <property type="component" value="Unassembled WGS sequence"/>
</dbReference>
<name>A0A813JHN4_POLGL</name>